<evidence type="ECO:0000256" key="4">
    <source>
        <dbReference type="ARBA" id="ARBA00022692"/>
    </source>
</evidence>
<evidence type="ECO:0000259" key="18">
    <source>
        <dbReference type="PROSITE" id="PS50892"/>
    </source>
</evidence>
<feature type="transmembrane region" description="Helical" evidence="16">
    <location>
        <begin position="193"/>
        <end position="218"/>
    </location>
</feature>
<dbReference type="GO" id="GO:0006906">
    <property type="term" value="P:vesicle fusion"/>
    <property type="evidence" value="ECO:0007669"/>
    <property type="project" value="TreeGrafter"/>
</dbReference>
<dbReference type="PRINTS" id="PR00219">
    <property type="entry name" value="SYNAPTOBREVN"/>
</dbReference>
<sequence>MTIKAILYTVIARGSTILAKYASCAGNFSEVTEQILGKIPPEDSKLTYSHMSYLFHYVKEDNITYLCITDDDFERARAFQYLADVKNRFEQTYGRPRIHEALPYGMNSDFSPLLASEMKRYSESRDSDTLSRVEGQLEDLKDIMVKNIDNIAARGERLELLVNKAENLNATSVSFQKTSSSLARAMYWRNIKFYVISALIVILIIYIIVSMSCGGLTWSGCISSGGSSNKNSTTSP</sequence>
<feature type="domain" description="V-SNARE coiled-coil homology" evidence="18">
    <location>
        <begin position="129"/>
        <end position="189"/>
    </location>
</feature>
<dbReference type="GO" id="GO:0005484">
    <property type="term" value="F:SNAP receptor activity"/>
    <property type="evidence" value="ECO:0007669"/>
    <property type="project" value="TreeGrafter"/>
</dbReference>
<dbReference type="GO" id="GO:0031201">
    <property type="term" value="C:SNARE complex"/>
    <property type="evidence" value="ECO:0007669"/>
    <property type="project" value="TreeGrafter"/>
</dbReference>
<dbReference type="GO" id="GO:0030658">
    <property type="term" value="C:transport vesicle membrane"/>
    <property type="evidence" value="ECO:0007669"/>
    <property type="project" value="UniProtKB-SubCell"/>
</dbReference>
<dbReference type="InterPro" id="IPR010908">
    <property type="entry name" value="Longin_dom"/>
</dbReference>
<dbReference type="AlphaFoldDB" id="A0A226DIV5"/>
<evidence type="ECO:0000256" key="7">
    <source>
        <dbReference type="ARBA" id="ARBA00023136"/>
    </source>
</evidence>
<accession>A0A226DIV5</accession>
<protein>
    <recommendedName>
        <fullName evidence="13">Vesicle-associated membrane protein 7</fullName>
    </recommendedName>
    <alternativeName>
        <fullName evidence="14">Synaptobrevin-like protein 1</fullName>
    </alternativeName>
</protein>
<evidence type="ECO:0000256" key="2">
    <source>
        <dbReference type="ARBA" id="ARBA00008025"/>
    </source>
</evidence>
<dbReference type="CDD" id="cd14824">
    <property type="entry name" value="Longin"/>
    <property type="match status" value="1"/>
</dbReference>
<dbReference type="Gene3D" id="3.30.450.50">
    <property type="entry name" value="Longin domain"/>
    <property type="match status" value="1"/>
</dbReference>
<evidence type="ECO:0000313" key="19">
    <source>
        <dbReference type="EMBL" id="OXA44116.1"/>
    </source>
</evidence>
<evidence type="ECO:0000256" key="10">
    <source>
        <dbReference type="ARBA" id="ARBA00037845"/>
    </source>
</evidence>
<reference evidence="19 20" key="1">
    <citation type="submission" date="2015-12" db="EMBL/GenBank/DDBJ databases">
        <title>The genome of Folsomia candida.</title>
        <authorList>
            <person name="Faddeeva A."/>
            <person name="Derks M.F."/>
            <person name="Anvar Y."/>
            <person name="Smit S."/>
            <person name="Van Straalen N."/>
            <person name="Roelofs D."/>
        </authorList>
    </citation>
    <scope>NUCLEOTIDE SEQUENCE [LARGE SCALE GENOMIC DNA]</scope>
    <source>
        <strain evidence="19 20">VU population</strain>
        <tissue evidence="19">Whole body</tissue>
    </source>
</reference>
<dbReference type="PROSITE" id="PS00417">
    <property type="entry name" value="SYNAPTOBREVIN"/>
    <property type="match status" value="1"/>
</dbReference>
<evidence type="ECO:0000256" key="11">
    <source>
        <dbReference type="ARBA" id="ARBA00037863"/>
    </source>
</evidence>
<feature type="domain" description="Longin" evidence="17">
    <location>
        <begin position="10"/>
        <end position="114"/>
    </location>
</feature>
<comment type="caution">
    <text evidence="19">The sequence shown here is derived from an EMBL/GenBank/DDBJ whole genome shotgun (WGS) entry which is preliminary data.</text>
</comment>
<evidence type="ECO:0000256" key="9">
    <source>
        <dbReference type="ARBA" id="ARBA00037803"/>
    </source>
</evidence>
<dbReference type="InterPro" id="IPR011012">
    <property type="entry name" value="Longin-like_dom_sf"/>
</dbReference>
<keyword evidence="7 16" id="KW-0472">Membrane</keyword>
<keyword evidence="15" id="KW-0175">Coiled coil</keyword>
<dbReference type="GO" id="GO:0030670">
    <property type="term" value="C:phagocytic vesicle membrane"/>
    <property type="evidence" value="ECO:0007669"/>
    <property type="project" value="UniProtKB-SubCell"/>
</dbReference>
<dbReference type="PANTHER" id="PTHR21136:SF179">
    <property type="entry name" value="VESICLE ASSOCIATED MEMBRANE PROTEIN 7-RELATED"/>
    <property type="match status" value="1"/>
</dbReference>
<evidence type="ECO:0000256" key="5">
    <source>
        <dbReference type="ARBA" id="ARBA00022927"/>
    </source>
</evidence>
<dbReference type="FunFam" id="1.20.5.110:FF:000004">
    <property type="entry name" value="Vesicle-associated membrane protein 7"/>
    <property type="match status" value="1"/>
</dbReference>
<evidence type="ECO:0000256" key="1">
    <source>
        <dbReference type="ARBA" id="ARBA00004163"/>
    </source>
</evidence>
<proteinExistence type="inferred from homology"/>
<dbReference type="PROSITE" id="PS50892">
    <property type="entry name" value="V_SNARE"/>
    <property type="match status" value="1"/>
</dbReference>
<keyword evidence="20" id="KW-1185">Reference proteome</keyword>
<dbReference type="SUPFAM" id="SSF64356">
    <property type="entry name" value="SNARE-like"/>
    <property type="match status" value="1"/>
</dbReference>
<evidence type="ECO:0000259" key="17">
    <source>
        <dbReference type="PROSITE" id="PS50859"/>
    </source>
</evidence>
<evidence type="ECO:0000256" key="15">
    <source>
        <dbReference type="PROSITE-ProRule" id="PRU00290"/>
    </source>
</evidence>
<dbReference type="FunFam" id="3.30.450.50:FF:000015">
    <property type="entry name" value="Synaptobrevin 2 isoform 1"/>
    <property type="match status" value="1"/>
</dbReference>
<comment type="similarity">
    <text evidence="2">Belongs to the synaptobrevin family.</text>
</comment>
<dbReference type="OrthoDB" id="248747at2759"/>
<gene>
    <name evidence="19" type="ORF">Fcan01_21143</name>
</gene>
<dbReference type="SUPFAM" id="SSF58038">
    <property type="entry name" value="SNARE fusion complex"/>
    <property type="match status" value="1"/>
</dbReference>
<evidence type="ECO:0000256" key="14">
    <source>
        <dbReference type="ARBA" id="ARBA00042194"/>
    </source>
</evidence>
<dbReference type="PANTHER" id="PTHR21136">
    <property type="entry name" value="SNARE PROTEINS"/>
    <property type="match status" value="1"/>
</dbReference>
<dbReference type="Pfam" id="PF13774">
    <property type="entry name" value="Longin"/>
    <property type="match status" value="1"/>
</dbReference>
<dbReference type="SMART" id="SM01270">
    <property type="entry name" value="Longin"/>
    <property type="match status" value="1"/>
</dbReference>
<dbReference type="GO" id="GO:0005765">
    <property type="term" value="C:lysosomal membrane"/>
    <property type="evidence" value="ECO:0007669"/>
    <property type="project" value="UniProtKB-SubCell"/>
</dbReference>
<name>A0A226DIV5_FOLCA</name>
<dbReference type="GO" id="GO:0015031">
    <property type="term" value="P:protein transport"/>
    <property type="evidence" value="ECO:0007669"/>
    <property type="project" value="UniProtKB-KW"/>
</dbReference>
<dbReference type="GO" id="GO:0000149">
    <property type="term" value="F:SNARE binding"/>
    <property type="evidence" value="ECO:0007669"/>
    <property type="project" value="TreeGrafter"/>
</dbReference>
<evidence type="ECO:0000256" key="8">
    <source>
        <dbReference type="ARBA" id="ARBA00037801"/>
    </source>
</evidence>
<dbReference type="Pfam" id="PF00957">
    <property type="entry name" value="Synaptobrevin"/>
    <property type="match status" value="1"/>
</dbReference>
<organism evidence="19 20">
    <name type="scientific">Folsomia candida</name>
    <name type="common">Springtail</name>
    <dbReference type="NCBI Taxonomy" id="158441"/>
    <lineage>
        <taxon>Eukaryota</taxon>
        <taxon>Metazoa</taxon>
        <taxon>Ecdysozoa</taxon>
        <taxon>Arthropoda</taxon>
        <taxon>Hexapoda</taxon>
        <taxon>Collembola</taxon>
        <taxon>Entomobryomorpha</taxon>
        <taxon>Isotomoidea</taxon>
        <taxon>Isotomidae</taxon>
        <taxon>Proisotominae</taxon>
        <taxon>Folsomia</taxon>
    </lineage>
</organism>
<evidence type="ECO:0000256" key="16">
    <source>
        <dbReference type="SAM" id="Phobius"/>
    </source>
</evidence>
<dbReference type="Gene3D" id="1.20.5.110">
    <property type="match status" value="1"/>
</dbReference>
<dbReference type="InterPro" id="IPR042855">
    <property type="entry name" value="V_SNARE_CC"/>
</dbReference>
<dbReference type="GO" id="GO:0006887">
    <property type="term" value="P:exocytosis"/>
    <property type="evidence" value="ECO:0007669"/>
    <property type="project" value="TreeGrafter"/>
</dbReference>
<dbReference type="GO" id="GO:0005794">
    <property type="term" value="C:Golgi apparatus"/>
    <property type="evidence" value="ECO:0007669"/>
    <property type="project" value="UniProtKB-SubCell"/>
</dbReference>
<dbReference type="InterPro" id="IPR051097">
    <property type="entry name" value="Synaptobrevin-like_transport"/>
</dbReference>
<comment type="subcellular location">
    <subcellularLocation>
        <location evidence="12">Cytoplasmic vesicle</location>
        <location evidence="12">Phagosome membrane</location>
        <topology evidence="12">Single-pass type IV membrane protein</topology>
    </subcellularLocation>
    <subcellularLocation>
        <location evidence="9">Cytoplasmic vesicle</location>
        <location evidence="9">Secretory vesicle membrane</location>
        <topology evidence="9">Single-pass type IV membrane protein</topology>
    </subcellularLocation>
    <subcellularLocation>
        <location evidence="1">Endoplasmic reticulum membrane</location>
        <topology evidence="1">Single-pass type IV membrane protein</topology>
    </subcellularLocation>
    <subcellularLocation>
        <location evidence="8">Golgi apparatus</location>
        <location evidence="8">trans-Golgi network membrane</location>
        <topology evidence="8">Single-pass type IV membrane protein</topology>
    </subcellularLocation>
    <subcellularLocation>
        <location evidence="10">Late endosome membrane</location>
        <topology evidence="10">Single-pass type IV membrane protein</topology>
    </subcellularLocation>
    <subcellularLocation>
        <location evidence="11">Lysosome membrane</location>
        <topology evidence="11">Single-pass type IV membrane protein</topology>
    </subcellularLocation>
</comment>
<dbReference type="STRING" id="158441.A0A226DIV5"/>
<evidence type="ECO:0000256" key="13">
    <source>
        <dbReference type="ARBA" id="ARBA00039269"/>
    </source>
</evidence>
<dbReference type="PROSITE" id="PS50859">
    <property type="entry name" value="LONGIN"/>
    <property type="match status" value="1"/>
</dbReference>
<evidence type="ECO:0000313" key="20">
    <source>
        <dbReference type="Proteomes" id="UP000198287"/>
    </source>
</evidence>
<keyword evidence="3" id="KW-0813">Transport</keyword>
<evidence type="ECO:0000256" key="6">
    <source>
        <dbReference type="ARBA" id="ARBA00022989"/>
    </source>
</evidence>
<keyword evidence="6 16" id="KW-1133">Transmembrane helix</keyword>
<dbReference type="GO" id="GO:0031902">
    <property type="term" value="C:late endosome membrane"/>
    <property type="evidence" value="ECO:0007669"/>
    <property type="project" value="UniProtKB-SubCell"/>
</dbReference>
<dbReference type="EMBL" id="LNIX01000020">
    <property type="protein sequence ID" value="OXA44116.1"/>
    <property type="molecule type" value="Genomic_DNA"/>
</dbReference>
<evidence type="ECO:0000256" key="12">
    <source>
        <dbReference type="ARBA" id="ARBA00037875"/>
    </source>
</evidence>
<dbReference type="Proteomes" id="UP000198287">
    <property type="component" value="Unassembled WGS sequence"/>
</dbReference>
<keyword evidence="5" id="KW-0653">Protein transport</keyword>
<evidence type="ECO:0000256" key="3">
    <source>
        <dbReference type="ARBA" id="ARBA00022448"/>
    </source>
</evidence>
<dbReference type="CDD" id="cd15871">
    <property type="entry name" value="R-SNARE_VAMP7"/>
    <property type="match status" value="1"/>
</dbReference>
<dbReference type="InterPro" id="IPR001388">
    <property type="entry name" value="Synaptobrevin-like"/>
</dbReference>
<dbReference type="GO" id="GO:0005789">
    <property type="term" value="C:endoplasmic reticulum membrane"/>
    <property type="evidence" value="ECO:0007669"/>
    <property type="project" value="UniProtKB-SubCell"/>
</dbReference>
<dbReference type="OMA" id="NTKLMIM"/>
<keyword evidence="4 16" id="KW-0812">Transmembrane</keyword>